<organism evidence="1">
    <name type="scientific">mine drainage metagenome</name>
    <dbReference type="NCBI Taxonomy" id="410659"/>
    <lineage>
        <taxon>unclassified sequences</taxon>
        <taxon>metagenomes</taxon>
        <taxon>ecological metagenomes</taxon>
    </lineage>
</organism>
<dbReference type="InterPro" id="IPR011048">
    <property type="entry name" value="Haem_d1_sf"/>
</dbReference>
<dbReference type="PANTHER" id="PTHR47197:SF3">
    <property type="entry name" value="DIHYDRO-HEME D1 DEHYDROGENASE"/>
    <property type="match status" value="1"/>
</dbReference>
<reference evidence="1" key="1">
    <citation type="submission" date="2009-10" db="EMBL/GenBank/DDBJ databases">
        <title>Diversity of trophic interactions inside an arsenic-rich microbial ecosystem.</title>
        <authorList>
            <person name="Bertin P.N."/>
            <person name="Heinrich-Salmeron A."/>
            <person name="Pelletier E."/>
            <person name="Goulhen-Chollet F."/>
            <person name="Arsene-Ploetze F."/>
            <person name="Gallien S."/>
            <person name="Calteau A."/>
            <person name="Vallenet D."/>
            <person name="Casiot C."/>
            <person name="Chane-Woon-Ming B."/>
            <person name="Giloteaux L."/>
            <person name="Barakat M."/>
            <person name="Bonnefoy V."/>
            <person name="Bruneel O."/>
            <person name="Chandler M."/>
            <person name="Cleiss J."/>
            <person name="Duran R."/>
            <person name="Elbaz-Poulichet F."/>
            <person name="Fonknechten N."/>
            <person name="Lauga B."/>
            <person name="Mornico D."/>
            <person name="Ortet P."/>
            <person name="Schaeffer C."/>
            <person name="Siguier P."/>
            <person name="Alexander Thil Smith A."/>
            <person name="Van Dorsselaer A."/>
            <person name="Weissenbach J."/>
            <person name="Medigue C."/>
            <person name="Le Paslier D."/>
        </authorList>
    </citation>
    <scope>NUCLEOTIDE SEQUENCE</scope>
</reference>
<dbReference type="Pfam" id="PF10282">
    <property type="entry name" value="Lactonase"/>
    <property type="match status" value="1"/>
</dbReference>
<evidence type="ECO:0008006" key="2">
    <source>
        <dbReference type="Google" id="ProtNLM"/>
    </source>
</evidence>
<dbReference type="InterPro" id="IPR015943">
    <property type="entry name" value="WD40/YVTN_repeat-like_dom_sf"/>
</dbReference>
<sequence length="411" mass="43408">MLPGFFHYAKAQAPEERIANYPTLGNPTAALATPDSQYIFVTVTNVGGPNYSTPDSEAGKRRGVVSGLQIFRNAGGKLQSVGLVRLGSKGANGITLLPGGKTFVVGAGDAGIAFVDIQDAIHGKAKPYFASQGKSAGTYDVVSTPDGKYLFSANEYGHFQGQRGNVGILAVQYDAAGRVTHARTIGHIPAGNKVPSLTISPDGTRLYVAREIFPPSGVSHFFGMSNPMLTKKDCVQRIGTPPRPNGLITVVDVKRAITSGSGQSAIISEVAAGCSPVRVIEAKDASTLFVSARGDNRILTFNPHLLDSDPERAFLRGFSSGGVAPVGIRLFSDERRLLVANSNRFVDSNGGVAVLDISQPAQPALVETIPAGEFPRNVNMSPDGRSLYLTDYTSRTLEVIAVPPSPSRVER</sequence>
<dbReference type="PANTHER" id="PTHR47197">
    <property type="entry name" value="PROTEIN NIRF"/>
    <property type="match status" value="1"/>
</dbReference>
<proteinExistence type="predicted"/>
<dbReference type="EMBL" id="CABN01000105">
    <property type="protein sequence ID" value="CBI00205.1"/>
    <property type="molecule type" value="Genomic_DNA"/>
</dbReference>
<comment type="caution">
    <text evidence="1">The sequence shown here is derived from an EMBL/GenBank/DDBJ whole genome shotgun (WGS) entry which is preliminary data.</text>
</comment>
<dbReference type="InterPro" id="IPR051200">
    <property type="entry name" value="Host-pathogen_enzymatic-act"/>
</dbReference>
<accession>E6PZ46</accession>
<name>E6PZ46_9ZZZZ</name>
<protein>
    <recommendedName>
        <fullName evidence="2">6-phosphogluconolactonase</fullName>
    </recommendedName>
</protein>
<evidence type="ECO:0000313" key="1">
    <source>
        <dbReference type="EMBL" id="CBI00205.1"/>
    </source>
</evidence>
<gene>
    <name evidence="1" type="ORF">CARN3_1205</name>
</gene>
<dbReference type="Gene3D" id="2.130.10.10">
    <property type="entry name" value="YVTN repeat-like/Quinoprotein amine dehydrogenase"/>
    <property type="match status" value="2"/>
</dbReference>
<dbReference type="AlphaFoldDB" id="E6PZ46"/>
<dbReference type="SUPFAM" id="SSF51004">
    <property type="entry name" value="C-terminal (heme d1) domain of cytochrome cd1-nitrite reductase"/>
    <property type="match status" value="1"/>
</dbReference>
<dbReference type="InterPro" id="IPR019405">
    <property type="entry name" value="Lactonase_7-beta_prop"/>
</dbReference>